<sequence>MSSSLFKKKLYKQTKRCITLVEMMVVIFIIGLIVSVIGFRYQGGLEKGKAFKTETSIDKVETILNLQVAEKPQLLDNIEKDWKEIIRKDSLVKDPEALIKDGWGDDLEVDLDDNKAIRVKSKNLDAYKSKNK</sequence>
<gene>
    <name evidence="2" type="primary">gspG</name>
    <name evidence="2" type="ORF">ELAC_0050</name>
</gene>
<dbReference type="OrthoDB" id="21323at2"/>
<accession>A0A0H5DPL0</accession>
<dbReference type="Proteomes" id="UP000220251">
    <property type="component" value="Unassembled WGS sequence"/>
</dbReference>
<reference evidence="3" key="1">
    <citation type="submission" date="2015-06" db="EMBL/GenBank/DDBJ databases">
        <authorList>
            <person name="Bertelli C."/>
        </authorList>
    </citation>
    <scope>NUCLEOTIDE SEQUENCE [LARGE SCALE GENOMIC DNA]</scope>
    <source>
        <strain evidence="3">CRIB-30</strain>
    </source>
</reference>
<evidence type="ECO:0000313" key="3">
    <source>
        <dbReference type="Proteomes" id="UP000220251"/>
    </source>
</evidence>
<dbReference type="InterPro" id="IPR045584">
    <property type="entry name" value="Pilin-like"/>
</dbReference>
<evidence type="ECO:0000256" key="1">
    <source>
        <dbReference type="SAM" id="Phobius"/>
    </source>
</evidence>
<feature type="transmembrane region" description="Helical" evidence="1">
    <location>
        <begin position="20"/>
        <end position="41"/>
    </location>
</feature>
<keyword evidence="3" id="KW-1185">Reference proteome</keyword>
<evidence type="ECO:0000313" key="2">
    <source>
        <dbReference type="EMBL" id="CRX37414.1"/>
    </source>
</evidence>
<dbReference type="EMBL" id="CWGJ01000001">
    <property type="protein sequence ID" value="CRX37414.1"/>
    <property type="molecule type" value="Genomic_DNA"/>
</dbReference>
<name>A0A0H5DPL0_9BACT</name>
<keyword evidence="1" id="KW-1133">Transmembrane helix</keyword>
<keyword evidence="1" id="KW-0812">Transmembrane</keyword>
<dbReference type="Gene3D" id="3.30.700.10">
    <property type="entry name" value="Glycoprotein, Type 4 Pilin"/>
    <property type="match status" value="1"/>
</dbReference>
<dbReference type="RefSeq" id="WP_098037270.1">
    <property type="nucleotide sequence ID" value="NZ_CWGJ01000001.1"/>
</dbReference>
<proteinExistence type="predicted"/>
<organism evidence="2 3">
    <name type="scientific">Estrella lausannensis</name>
    <dbReference type="NCBI Taxonomy" id="483423"/>
    <lineage>
        <taxon>Bacteria</taxon>
        <taxon>Pseudomonadati</taxon>
        <taxon>Chlamydiota</taxon>
        <taxon>Chlamydiia</taxon>
        <taxon>Parachlamydiales</taxon>
        <taxon>Candidatus Criblamydiaceae</taxon>
        <taxon>Estrella</taxon>
    </lineage>
</organism>
<dbReference type="SUPFAM" id="SSF54523">
    <property type="entry name" value="Pili subunits"/>
    <property type="match status" value="1"/>
</dbReference>
<protein>
    <submittedName>
        <fullName evidence="2">Putative general secretion pathway protein G</fullName>
    </submittedName>
</protein>
<dbReference type="AlphaFoldDB" id="A0A0H5DPL0"/>
<keyword evidence="1" id="KW-0472">Membrane</keyword>